<accession>A0A1X2HFJ4</accession>
<evidence type="ECO:0000256" key="8">
    <source>
        <dbReference type="ARBA" id="ARBA00023306"/>
    </source>
</evidence>
<organism evidence="11 12">
    <name type="scientific">Syncephalastrum racemosum</name>
    <name type="common">Filamentous fungus</name>
    <dbReference type="NCBI Taxonomy" id="13706"/>
    <lineage>
        <taxon>Eukaryota</taxon>
        <taxon>Fungi</taxon>
        <taxon>Fungi incertae sedis</taxon>
        <taxon>Mucoromycota</taxon>
        <taxon>Mucoromycotina</taxon>
        <taxon>Mucoromycetes</taxon>
        <taxon>Mucorales</taxon>
        <taxon>Syncephalastraceae</taxon>
        <taxon>Syncephalastrum</taxon>
    </lineage>
</organism>
<evidence type="ECO:0000256" key="6">
    <source>
        <dbReference type="ARBA" id="ARBA00022838"/>
    </source>
</evidence>
<proteinExistence type="predicted"/>
<evidence type="ECO:0000256" key="7">
    <source>
        <dbReference type="ARBA" id="ARBA00023242"/>
    </source>
</evidence>
<dbReference type="OrthoDB" id="18453at2759"/>
<reference evidence="11 12" key="1">
    <citation type="submission" date="2016-07" db="EMBL/GenBank/DDBJ databases">
        <title>Pervasive Adenine N6-methylation of Active Genes in Fungi.</title>
        <authorList>
            <consortium name="DOE Joint Genome Institute"/>
            <person name="Mondo S.J."/>
            <person name="Dannebaum R.O."/>
            <person name="Kuo R.C."/>
            <person name="Labutti K."/>
            <person name="Haridas S."/>
            <person name="Kuo A."/>
            <person name="Salamov A."/>
            <person name="Ahrendt S.R."/>
            <person name="Lipzen A."/>
            <person name="Sullivan W."/>
            <person name="Andreopoulos W.B."/>
            <person name="Clum A."/>
            <person name="Lindquist E."/>
            <person name="Daum C."/>
            <person name="Ramamoorthy G.K."/>
            <person name="Gryganskyi A."/>
            <person name="Culley D."/>
            <person name="Magnuson J.K."/>
            <person name="James T.Y."/>
            <person name="O'Malley M.A."/>
            <person name="Stajich J.E."/>
            <person name="Spatafora J.W."/>
            <person name="Visel A."/>
            <person name="Grigoriev I.V."/>
        </authorList>
    </citation>
    <scope>NUCLEOTIDE SEQUENCE [LARGE SCALE GENOMIC DNA]</scope>
    <source>
        <strain evidence="11 12">NRRL 2496</strain>
    </source>
</reference>
<dbReference type="EMBL" id="MCGN01000004">
    <property type="protein sequence ID" value="ORY97698.1"/>
    <property type="molecule type" value="Genomic_DNA"/>
</dbReference>
<feature type="coiled-coil region" evidence="10">
    <location>
        <begin position="111"/>
        <end position="152"/>
    </location>
</feature>
<keyword evidence="7" id="KW-0539">Nucleus</keyword>
<dbReference type="GO" id="GO:0005634">
    <property type="term" value="C:nucleus"/>
    <property type="evidence" value="ECO:0007669"/>
    <property type="project" value="UniProtKB-SubCell"/>
</dbReference>
<evidence type="ECO:0000256" key="9">
    <source>
        <dbReference type="ARBA" id="ARBA00023328"/>
    </source>
</evidence>
<dbReference type="GO" id="GO:0051301">
    <property type="term" value="P:cell division"/>
    <property type="evidence" value="ECO:0007669"/>
    <property type="project" value="UniProtKB-KW"/>
</dbReference>
<comment type="subcellular location">
    <subcellularLocation>
        <location evidence="2">Chromosome</location>
        <location evidence="2">Centromere</location>
        <location evidence="2">Kinetochore</location>
    </subcellularLocation>
    <subcellularLocation>
        <location evidence="1">Nucleus</location>
    </subcellularLocation>
</comment>
<dbReference type="Pfam" id="PF03980">
    <property type="entry name" value="Nnf1"/>
    <property type="match status" value="1"/>
</dbReference>
<keyword evidence="12" id="KW-1185">Reference proteome</keyword>
<dbReference type="InterPro" id="IPR007128">
    <property type="entry name" value="PMF1/Nnf1"/>
</dbReference>
<evidence type="ECO:0000256" key="10">
    <source>
        <dbReference type="SAM" id="Coils"/>
    </source>
</evidence>
<keyword evidence="9" id="KW-0137">Centromere</keyword>
<keyword evidence="6" id="KW-0995">Kinetochore</keyword>
<dbReference type="Proteomes" id="UP000242180">
    <property type="component" value="Unassembled WGS sequence"/>
</dbReference>
<keyword evidence="3" id="KW-0158">Chromosome</keyword>
<dbReference type="GO" id="GO:0000444">
    <property type="term" value="C:MIS12/MIND type complex"/>
    <property type="evidence" value="ECO:0007669"/>
    <property type="project" value="InterPro"/>
</dbReference>
<gene>
    <name evidence="11" type="ORF">BCR43DRAFT_490212</name>
</gene>
<keyword evidence="4" id="KW-0132">Cell division</keyword>
<dbReference type="AlphaFoldDB" id="A0A1X2HFJ4"/>
<evidence type="ECO:0000256" key="1">
    <source>
        <dbReference type="ARBA" id="ARBA00004123"/>
    </source>
</evidence>
<comment type="caution">
    <text evidence="11">The sequence shown here is derived from an EMBL/GenBank/DDBJ whole genome shotgun (WGS) entry which is preliminary data.</text>
</comment>
<keyword evidence="5" id="KW-0498">Mitosis</keyword>
<sequence>MDTIPKGERATKLDHLNTKFTEKIVWLIGQWQETIHFDDSRRDEEWTQSIAPQMRDFAAENLLAEYEKVLQTRQVVEKLNKLDEMAAEAQKLPSKSRRVPQPRDVYRALRMKAKEDEMTRLIQEEHELNQKNNALIRDLAEKKEELARLRKGSVADCEDFMESLRILDDFMDPEDLSRLTAELSTTRQHTD</sequence>
<evidence type="ECO:0000256" key="2">
    <source>
        <dbReference type="ARBA" id="ARBA00004629"/>
    </source>
</evidence>
<evidence type="ECO:0000313" key="12">
    <source>
        <dbReference type="Proteomes" id="UP000242180"/>
    </source>
</evidence>
<evidence type="ECO:0000256" key="3">
    <source>
        <dbReference type="ARBA" id="ARBA00022454"/>
    </source>
</evidence>
<evidence type="ECO:0000256" key="4">
    <source>
        <dbReference type="ARBA" id="ARBA00022618"/>
    </source>
</evidence>
<dbReference type="InParanoid" id="A0A1X2HFJ4"/>
<name>A0A1X2HFJ4_SYNRA</name>
<protein>
    <submittedName>
        <fullName evidence="11">Uncharacterized protein</fullName>
    </submittedName>
</protein>
<evidence type="ECO:0000256" key="5">
    <source>
        <dbReference type="ARBA" id="ARBA00022776"/>
    </source>
</evidence>
<keyword evidence="8" id="KW-0131">Cell cycle</keyword>
<keyword evidence="10" id="KW-0175">Coiled coil</keyword>
<evidence type="ECO:0000313" key="11">
    <source>
        <dbReference type="EMBL" id="ORY97698.1"/>
    </source>
</evidence>